<feature type="region of interest" description="Disordered" evidence="1">
    <location>
        <begin position="348"/>
        <end position="378"/>
    </location>
</feature>
<accession>A0A1H8VEP5</accession>
<dbReference type="AlphaFoldDB" id="A0A1H8VEP5"/>
<protein>
    <submittedName>
        <fullName evidence="3">Ribonuclease BN, tRNA processing enzyme</fullName>
    </submittedName>
</protein>
<name>A0A1H8VEP5_9EURY</name>
<reference evidence="4" key="1">
    <citation type="submission" date="2016-10" db="EMBL/GenBank/DDBJ databases">
        <authorList>
            <person name="Varghese N."/>
            <person name="Submissions S."/>
        </authorList>
    </citation>
    <scope>NUCLEOTIDE SEQUENCE [LARGE SCALE GENOMIC DNA]</scope>
    <source>
        <strain evidence="4">CGMCC 1.10121</strain>
    </source>
</reference>
<dbReference type="Gene3D" id="3.60.15.10">
    <property type="entry name" value="Ribonuclease Z/Hydroxyacylglutathione hydrolase-like"/>
    <property type="match status" value="1"/>
</dbReference>
<dbReference type="Proteomes" id="UP000199126">
    <property type="component" value="Unassembled WGS sequence"/>
</dbReference>
<dbReference type="EMBL" id="FODV01000016">
    <property type="protein sequence ID" value="SEP13714.1"/>
    <property type="molecule type" value="Genomic_DNA"/>
</dbReference>
<sequence>MSDSGDGFKLGTQRRTFLKIAGASGLTTVGVSGTGAAQSGDTTPSICEKADSDADIYVTVLGSGASALKNGRSQVGYIVHLDGEPRILVDTGGGTAAAVSEAGIDITALDIVLFTHLHVDHTSDFPAMLKASYQQGRDGRQWQILGPTGEGSRPGTKAWVSKLFDKTDGAYSYIHEFVHDYLGTDVRLETTDISAPVDSSGEIQTVYERDGLSIQAAPTKHGAMPSLAYRITYGGSTFTFTGDYSSKLGNVPTLAEGSDVLVQNRLLKPQSELKGSYGPKRTLHSTPEEVGTNAQTAGANMLVLSHVSRDEVTDLERELGVIAQRYAGPIVVAKDLLDIYPDGEVVSSTANPETGVGTHGNDADMLFRPNLGSSNDEQ</sequence>
<dbReference type="InterPro" id="IPR006311">
    <property type="entry name" value="TAT_signal"/>
</dbReference>
<dbReference type="SUPFAM" id="SSF56281">
    <property type="entry name" value="Metallo-hydrolase/oxidoreductase"/>
    <property type="match status" value="1"/>
</dbReference>
<dbReference type="PROSITE" id="PS51318">
    <property type="entry name" value="TAT"/>
    <property type="match status" value="1"/>
</dbReference>
<dbReference type="PANTHER" id="PTHR46018:SF3">
    <property type="entry name" value="ARYLSULFATASE"/>
    <property type="match status" value="1"/>
</dbReference>
<evidence type="ECO:0000256" key="1">
    <source>
        <dbReference type="SAM" id="MobiDB-lite"/>
    </source>
</evidence>
<evidence type="ECO:0000259" key="2">
    <source>
        <dbReference type="Pfam" id="PF12706"/>
    </source>
</evidence>
<proteinExistence type="predicted"/>
<dbReference type="PANTHER" id="PTHR46018">
    <property type="entry name" value="ZINC PHOSPHODIESTERASE ELAC PROTEIN 1"/>
    <property type="match status" value="1"/>
</dbReference>
<evidence type="ECO:0000313" key="4">
    <source>
        <dbReference type="Proteomes" id="UP000199126"/>
    </source>
</evidence>
<keyword evidence="4" id="KW-1185">Reference proteome</keyword>
<dbReference type="GO" id="GO:0042781">
    <property type="term" value="F:3'-tRNA processing endoribonuclease activity"/>
    <property type="evidence" value="ECO:0007669"/>
    <property type="project" value="TreeGrafter"/>
</dbReference>
<evidence type="ECO:0000313" key="3">
    <source>
        <dbReference type="EMBL" id="SEP13714.1"/>
    </source>
</evidence>
<dbReference type="InterPro" id="IPR001279">
    <property type="entry name" value="Metallo-B-lactamas"/>
</dbReference>
<feature type="domain" description="Metallo-beta-lactamase" evidence="2">
    <location>
        <begin position="86"/>
        <end position="306"/>
    </location>
</feature>
<organism evidence="3 4">
    <name type="scientific">Halogranum amylolyticum</name>
    <dbReference type="NCBI Taxonomy" id="660520"/>
    <lineage>
        <taxon>Archaea</taxon>
        <taxon>Methanobacteriati</taxon>
        <taxon>Methanobacteriota</taxon>
        <taxon>Stenosarchaea group</taxon>
        <taxon>Halobacteria</taxon>
        <taxon>Halobacteriales</taxon>
        <taxon>Haloferacaceae</taxon>
    </lineage>
</organism>
<gene>
    <name evidence="3" type="ORF">SAMN04487948_11618</name>
</gene>
<dbReference type="InterPro" id="IPR036866">
    <property type="entry name" value="RibonucZ/Hydroxyglut_hydro"/>
</dbReference>
<dbReference type="Pfam" id="PF12706">
    <property type="entry name" value="Lactamase_B_2"/>
    <property type="match status" value="1"/>
</dbReference>